<evidence type="ECO:0000256" key="1">
    <source>
        <dbReference type="ARBA" id="ARBA00022723"/>
    </source>
</evidence>
<evidence type="ECO:0000313" key="4">
    <source>
        <dbReference type="Proteomes" id="UP000297564"/>
    </source>
</evidence>
<dbReference type="GO" id="GO:0018773">
    <property type="term" value="F:acetylpyruvate hydrolase activity"/>
    <property type="evidence" value="ECO:0007669"/>
    <property type="project" value="TreeGrafter"/>
</dbReference>
<dbReference type="AlphaFoldDB" id="A0A4Z0BLX6"/>
<comment type="caution">
    <text evidence="3">The sequence shown here is derived from an EMBL/GenBank/DDBJ whole genome shotgun (WGS) entry which is preliminary data.</text>
</comment>
<name>A0A4Z0BLX6_9BURK</name>
<evidence type="ECO:0000259" key="2">
    <source>
        <dbReference type="Pfam" id="PF01557"/>
    </source>
</evidence>
<gene>
    <name evidence="3" type="ORF">EZ242_11515</name>
</gene>
<protein>
    <submittedName>
        <fullName evidence="3">FAA hydrolase family protein</fullName>
    </submittedName>
</protein>
<sequence length="297" mass="31871">MKICRFNHDRLGLIEGDAVFDVTAALDALPAVRWPGRPGDPLVGHLDAVLSAARRLRPEAARQALASVALDSPITQPSKVMAAPANYRLHVQQDTKDPGVDHGVHAKALDGVDRPVDKYGLFLKASSSIVGPREGVEIVFPERRTDHEIELGVVIGKPGREIARADAMRHVAGYLIGLDMTVRGVEERSYRKSPDSYTVLGPCLVTADEISDPHALTMSLWVNGTLRQHTSTGSMTVDIPDLIEFASRAYTLHPGDVILTGTPEGVGPVVAGDEVRVACEGIGEMSFKVKPRQVGAG</sequence>
<keyword evidence="1" id="KW-0479">Metal-binding</keyword>
<dbReference type="EMBL" id="SMLL01000004">
    <property type="protein sequence ID" value="TFY99761.1"/>
    <property type="molecule type" value="Genomic_DNA"/>
</dbReference>
<dbReference type="Proteomes" id="UP000297564">
    <property type="component" value="Unassembled WGS sequence"/>
</dbReference>
<feature type="domain" description="Fumarylacetoacetase-like C-terminal" evidence="2">
    <location>
        <begin position="85"/>
        <end position="289"/>
    </location>
</feature>
<reference evidence="3 4" key="1">
    <citation type="submission" date="2019-03" db="EMBL/GenBank/DDBJ databases">
        <title>Ramlibacter rhizophilus CCTCC AB2015357, whole genome shotgun sequence.</title>
        <authorList>
            <person name="Zhang X."/>
            <person name="Feng G."/>
            <person name="Zhu H."/>
        </authorList>
    </citation>
    <scope>NUCLEOTIDE SEQUENCE [LARGE SCALE GENOMIC DNA]</scope>
    <source>
        <strain evidence="3 4">CCTCC AB2015357</strain>
    </source>
</reference>
<dbReference type="PANTHER" id="PTHR11820">
    <property type="entry name" value="ACYLPYRUVASE"/>
    <property type="match status" value="1"/>
</dbReference>
<dbReference type="GO" id="GO:0046872">
    <property type="term" value="F:metal ion binding"/>
    <property type="evidence" value="ECO:0007669"/>
    <property type="project" value="UniProtKB-KW"/>
</dbReference>
<accession>A0A4Z0BLX6</accession>
<keyword evidence="4" id="KW-1185">Reference proteome</keyword>
<dbReference type="SUPFAM" id="SSF56529">
    <property type="entry name" value="FAH"/>
    <property type="match status" value="1"/>
</dbReference>
<dbReference type="InterPro" id="IPR011234">
    <property type="entry name" value="Fumarylacetoacetase-like_C"/>
</dbReference>
<proteinExistence type="predicted"/>
<dbReference type="RefSeq" id="WP_135285304.1">
    <property type="nucleotide sequence ID" value="NZ_SMLL01000004.1"/>
</dbReference>
<dbReference type="PANTHER" id="PTHR11820:SF7">
    <property type="entry name" value="ACYLPYRUVASE FAHD1, MITOCHONDRIAL"/>
    <property type="match status" value="1"/>
</dbReference>
<evidence type="ECO:0000313" key="3">
    <source>
        <dbReference type="EMBL" id="TFY99761.1"/>
    </source>
</evidence>
<keyword evidence="3" id="KW-0378">Hydrolase</keyword>
<organism evidence="3 4">
    <name type="scientific">Ramlibacter rhizophilus</name>
    <dbReference type="NCBI Taxonomy" id="1781167"/>
    <lineage>
        <taxon>Bacteria</taxon>
        <taxon>Pseudomonadati</taxon>
        <taxon>Pseudomonadota</taxon>
        <taxon>Betaproteobacteria</taxon>
        <taxon>Burkholderiales</taxon>
        <taxon>Comamonadaceae</taxon>
        <taxon>Ramlibacter</taxon>
    </lineage>
</organism>
<dbReference type="Pfam" id="PF01557">
    <property type="entry name" value="FAA_hydrolase"/>
    <property type="match status" value="1"/>
</dbReference>
<dbReference type="InterPro" id="IPR036663">
    <property type="entry name" value="Fumarylacetoacetase_C_sf"/>
</dbReference>
<dbReference type="Gene3D" id="3.90.850.10">
    <property type="entry name" value="Fumarylacetoacetase-like, C-terminal domain"/>
    <property type="match status" value="1"/>
</dbReference>
<dbReference type="OrthoDB" id="8582489at2"/>